<dbReference type="AlphaFoldDB" id="A0A1M6KA35"/>
<accession>A0A1M6KA35</accession>
<name>A0A1M6KA35_9FLAO</name>
<gene>
    <name evidence="1" type="ORF">SAMN04487911_1253</name>
</gene>
<organism evidence="1 2">
    <name type="scientific">Arenibacter nanhaiticus</name>
    <dbReference type="NCBI Taxonomy" id="558155"/>
    <lineage>
        <taxon>Bacteria</taxon>
        <taxon>Pseudomonadati</taxon>
        <taxon>Bacteroidota</taxon>
        <taxon>Flavobacteriia</taxon>
        <taxon>Flavobacteriales</taxon>
        <taxon>Flavobacteriaceae</taxon>
        <taxon>Arenibacter</taxon>
    </lineage>
</organism>
<evidence type="ECO:0008006" key="3">
    <source>
        <dbReference type="Google" id="ProtNLM"/>
    </source>
</evidence>
<dbReference type="Proteomes" id="UP000184231">
    <property type="component" value="Unassembled WGS sequence"/>
</dbReference>
<protein>
    <recommendedName>
        <fullName evidence="3">Addiction module component</fullName>
    </recommendedName>
</protein>
<dbReference type="STRING" id="558155.SAMN04487911_1253"/>
<reference evidence="1 2" key="1">
    <citation type="submission" date="2016-11" db="EMBL/GenBank/DDBJ databases">
        <authorList>
            <person name="Jaros S."/>
            <person name="Januszkiewicz K."/>
            <person name="Wedrychowicz H."/>
        </authorList>
    </citation>
    <scope>NUCLEOTIDE SEQUENCE [LARGE SCALE GENOMIC DNA]</scope>
    <source>
        <strain evidence="1 2">CGMCC 1.8863</strain>
    </source>
</reference>
<dbReference type="EMBL" id="FQYX01000025">
    <property type="protein sequence ID" value="SHJ55806.1"/>
    <property type="molecule type" value="Genomic_DNA"/>
</dbReference>
<evidence type="ECO:0000313" key="2">
    <source>
        <dbReference type="Proteomes" id="UP000184231"/>
    </source>
</evidence>
<evidence type="ECO:0000313" key="1">
    <source>
        <dbReference type="EMBL" id="SHJ55806.1"/>
    </source>
</evidence>
<dbReference type="OrthoDB" id="1202801at2"/>
<sequence length="78" mass="9339">MDLQADLKWIHKELDKVKDPIFIEAIKNMLKYNKKVSSERISIEQYNQEIDTSIAQIESGQTYTHQQMEERIKKWGKQ</sequence>
<dbReference type="RefSeq" id="WP_072765330.1">
    <property type="nucleotide sequence ID" value="NZ_FQYX01000025.1"/>
</dbReference>
<proteinExistence type="predicted"/>
<keyword evidence="2" id="KW-1185">Reference proteome</keyword>